<keyword evidence="2" id="KW-1185">Reference proteome</keyword>
<dbReference type="InterPro" id="IPR029063">
    <property type="entry name" value="SAM-dependent_MTases_sf"/>
</dbReference>
<organism evidence="1 2">
    <name type="scientific">Paraburkholderia lacunae</name>
    <dbReference type="NCBI Taxonomy" id="2211104"/>
    <lineage>
        <taxon>Bacteria</taxon>
        <taxon>Pseudomonadati</taxon>
        <taxon>Pseudomonadota</taxon>
        <taxon>Betaproteobacteria</taxon>
        <taxon>Burkholderiales</taxon>
        <taxon>Burkholderiaceae</taxon>
        <taxon>Paraburkholderia</taxon>
    </lineage>
</organism>
<gene>
    <name evidence="1" type="ORF">DLM46_10275</name>
</gene>
<accession>A0A370NAK9</accession>
<reference evidence="2" key="1">
    <citation type="submission" date="2018-05" db="EMBL/GenBank/DDBJ databases">
        <authorList>
            <person name="Feng T."/>
        </authorList>
    </citation>
    <scope>NUCLEOTIDE SEQUENCE [LARGE SCALE GENOMIC DNA]</scope>
    <source>
        <strain evidence="2">S27</strain>
    </source>
</reference>
<dbReference type="EMBL" id="QHKS01000006">
    <property type="protein sequence ID" value="RDK02643.1"/>
    <property type="molecule type" value="Genomic_DNA"/>
</dbReference>
<proteinExistence type="predicted"/>
<dbReference type="AlphaFoldDB" id="A0A370NAK9"/>
<dbReference type="Gene3D" id="3.40.50.150">
    <property type="entry name" value="Vaccinia Virus protein VP39"/>
    <property type="match status" value="1"/>
</dbReference>
<name>A0A370NAK9_9BURK</name>
<dbReference type="Proteomes" id="UP000254875">
    <property type="component" value="Unassembled WGS sequence"/>
</dbReference>
<sequence length="65" mass="7204">MSRTDFRPHVIFAESIADENISDPDVTGIRKYFELASFDPRLDSTAIQPVGAKGWDSFSITLVTA</sequence>
<protein>
    <submittedName>
        <fullName evidence="1">Uncharacterized protein</fullName>
    </submittedName>
</protein>
<comment type="caution">
    <text evidence="1">The sequence shown here is derived from an EMBL/GenBank/DDBJ whole genome shotgun (WGS) entry which is preliminary data.</text>
</comment>
<evidence type="ECO:0000313" key="2">
    <source>
        <dbReference type="Proteomes" id="UP000254875"/>
    </source>
</evidence>
<evidence type="ECO:0000313" key="1">
    <source>
        <dbReference type="EMBL" id="RDK02643.1"/>
    </source>
</evidence>